<dbReference type="AlphaFoldDB" id="A0A6I2UIH4"/>
<evidence type="ECO:0000313" key="1">
    <source>
        <dbReference type="EMBL" id="MSU09525.1"/>
    </source>
</evidence>
<accession>A0A6I2UIH4</accession>
<evidence type="ECO:0000313" key="2">
    <source>
        <dbReference type="Proteomes" id="UP000433181"/>
    </source>
</evidence>
<protein>
    <submittedName>
        <fullName evidence="1">Uncharacterized protein</fullName>
    </submittedName>
</protein>
<sequence>MIDYLKSKALKEYHKKLNFVLPDEAVATLIYCSRVTLEEKYASLQELADKTQDENLKRCIAARLASDREDYDNLVRQEAGIVFAVEDAKEVSFGKFPSFEEAYEAGRKLGKKFRILKEYILSAGSGEDDEDEYDNVIGGVSYNAEAQMTWFTYDADKEINSLEYCVNSFEGKPFWMPHPFRTGDKVKFCYEGGEEQAGIVGNQDTDQWNEMILEGIKEGTIDVEETLNVLVEYPELFSGAHSHVLVMDLEYAD</sequence>
<name>A0A6I2UIH4_9FIRM</name>
<dbReference type="RefSeq" id="WP_154407693.1">
    <property type="nucleotide sequence ID" value="NZ_JAQXJM010000022.1"/>
</dbReference>
<dbReference type="EMBL" id="VUNR01000025">
    <property type="protein sequence ID" value="MSU09525.1"/>
    <property type="molecule type" value="Genomic_DNA"/>
</dbReference>
<comment type="caution">
    <text evidence="1">The sequence shown here is derived from an EMBL/GenBank/DDBJ whole genome shotgun (WGS) entry which is preliminary data.</text>
</comment>
<dbReference type="GeneID" id="96779472"/>
<proteinExistence type="predicted"/>
<organism evidence="1 2">
    <name type="scientific">Anaerovibrio slackiae</name>
    <dbReference type="NCBI Taxonomy" id="2652309"/>
    <lineage>
        <taxon>Bacteria</taxon>
        <taxon>Bacillati</taxon>
        <taxon>Bacillota</taxon>
        <taxon>Negativicutes</taxon>
        <taxon>Selenomonadales</taxon>
        <taxon>Selenomonadaceae</taxon>
        <taxon>Anaerovibrio</taxon>
    </lineage>
</organism>
<keyword evidence="2" id="KW-1185">Reference proteome</keyword>
<reference evidence="1 2" key="1">
    <citation type="submission" date="2019-08" db="EMBL/GenBank/DDBJ databases">
        <title>In-depth cultivation of the pig gut microbiome towards novel bacterial diversity and tailored functional studies.</title>
        <authorList>
            <person name="Wylensek D."/>
            <person name="Hitch T.C.A."/>
            <person name="Clavel T."/>
        </authorList>
    </citation>
    <scope>NUCLEOTIDE SEQUENCE [LARGE SCALE GENOMIC DNA]</scope>
    <source>
        <strain evidence="1 2">WCA-693-APC-5D-A</strain>
    </source>
</reference>
<gene>
    <name evidence="1" type="ORF">FYJ84_11085</name>
</gene>
<dbReference type="Proteomes" id="UP000433181">
    <property type="component" value="Unassembled WGS sequence"/>
</dbReference>